<protein>
    <submittedName>
        <fullName evidence="2">Uncharacterized protein</fullName>
    </submittedName>
</protein>
<gene>
    <name evidence="2" type="ORF">LCGC14_2228000</name>
</gene>
<organism evidence="2">
    <name type="scientific">marine sediment metagenome</name>
    <dbReference type="NCBI Taxonomy" id="412755"/>
    <lineage>
        <taxon>unclassified sequences</taxon>
        <taxon>metagenomes</taxon>
        <taxon>ecological metagenomes</taxon>
    </lineage>
</organism>
<feature type="non-terminal residue" evidence="2">
    <location>
        <position position="1"/>
    </location>
</feature>
<accession>A0A0F9D971</accession>
<reference evidence="2" key="1">
    <citation type="journal article" date="2015" name="Nature">
        <title>Complex archaea that bridge the gap between prokaryotes and eukaryotes.</title>
        <authorList>
            <person name="Spang A."/>
            <person name="Saw J.H."/>
            <person name="Jorgensen S.L."/>
            <person name="Zaremba-Niedzwiedzka K."/>
            <person name="Martijn J."/>
            <person name="Lind A.E."/>
            <person name="van Eijk R."/>
            <person name="Schleper C."/>
            <person name="Guy L."/>
            <person name="Ettema T.J."/>
        </authorList>
    </citation>
    <scope>NUCLEOTIDE SEQUENCE</scope>
</reference>
<proteinExistence type="predicted"/>
<name>A0A0F9D971_9ZZZZ</name>
<feature type="region of interest" description="Disordered" evidence="1">
    <location>
        <begin position="1"/>
        <end position="35"/>
    </location>
</feature>
<evidence type="ECO:0000256" key="1">
    <source>
        <dbReference type="SAM" id="MobiDB-lite"/>
    </source>
</evidence>
<evidence type="ECO:0000313" key="2">
    <source>
        <dbReference type="EMBL" id="KKL58179.1"/>
    </source>
</evidence>
<dbReference type="EMBL" id="LAZR01029913">
    <property type="protein sequence ID" value="KKL58179.1"/>
    <property type="molecule type" value="Genomic_DNA"/>
</dbReference>
<dbReference type="AlphaFoldDB" id="A0A0F9D971"/>
<sequence length="48" mass="4859">PSSMDVRHTGSPPKGVRWQKLPRQGGQAPGGAGAGAIQAAIDESCEVC</sequence>
<comment type="caution">
    <text evidence="2">The sequence shown here is derived from an EMBL/GenBank/DDBJ whole genome shotgun (WGS) entry which is preliminary data.</text>
</comment>